<protein>
    <submittedName>
        <fullName evidence="2">Uncharacterized protein</fullName>
    </submittedName>
</protein>
<dbReference type="EMBL" id="VSRR010068384">
    <property type="protein sequence ID" value="MPC85410.1"/>
    <property type="molecule type" value="Genomic_DNA"/>
</dbReference>
<dbReference type="Proteomes" id="UP000324222">
    <property type="component" value="Unassembled WGS sequence"/>
</dbReference>
<keyword evidence="3" id="KW-1185">Reference proteome</keyword>
<sequence>MEGDTIWNDLEGGTGLTDLAWLGLARLIPMSTVATWAIKKDLNKKTHLVASSRAVSRELAKRKG</sequence>
<dbReference type="AlphaFoldDB" id="A0A5B7ILI0"/>
<organism evidence="2 3">
    <name type="scientific">Portunus trituberculatus</name>
    <name type="common">Swimming crab</name>
    <name type="synonym">Neptunus trituberculatus</name>
    <dbReference type="NCBI Taxonomy" id="210409"/>
    <lineage>
        <taxon>Eukaryota</taxon>
        <taxon>Metazoa</taxon>
        <taxon>Ecdysozoa</taxon>
        <taxon>Arthropoda</taxon>
        <taxon>Crustacea</taxon>
        <taxon>Multicrustacea</taxon>
        <taxon>Malacostraca</taxon>
        <taxon>Eumalacostraca</taxon>
        <taxon>Eucarida</taxon>
        <taxon>Decapoda</taxon>
        <taxon>Pleocyemata</taxon>
        <taxon>Brachyura</taxon>
        <taxon>Eubrachyura</taxon>
        <taxon>Portunoidea</taxon>
        <taxon>Portunidae</taxon>
        <taxon>Portuninae</taxon>
        <taxon>Portunus</taxon>
    </lineage>
</organism>
<proteinExistence type="predicted"/>
<evidence type="ECO:0000313" key="3">
    <source>
        <dbReference type="Proteomes" id="UP000324222"/>
    </source>
</evidence>
<evidence type="ECO:0000256" key="1">
    <source>
        <dbReference type="SAM" id="Phobius"/>
    </source>
</evidence>
<evidence type="ECO:0000313" key="2">
    <source>
        <dbReference type="EMBL" id="MPC85410.1"/>
    </source>
</evidence>
<feature type="transmembrane region" description="Helical" evidence="1">
    <location>
        <begin position="20"/>
        <end position="38"/>
    </location>
</feature>
<keyword evidence="1" id="KW-0812">Transmembrane</keyword>
<name>A0A5B7ILI0_PORTR</name>
<reference evidence="2 3" key="1">
    <citation type="submission" date="2019-05" db="EMBL/GenBank/DDBJ databases">
        <title>Another draft genome of Portunus trituberculatus and its Hox gene families provides insights of decapod evolution.</title>
        <authorList>
            <person name="Jeong J.-H."/>
            <person name="Song I."/>
            <person name="Kim S."/>
            <person name="Choi T."/>
            <person name="Kim D."/>
            <person name="Ryu S."/>
            <person name="Kim W."/>
        </authorList>
    </citation>
    <scope>NUCLEOTIDE SEQUENCE [LARGE SCALE GENOMIC DNA]</scope>
    <source>
        <tissue evidence="2">Muscle</tissue>
    </source>
</reference>
<accession>A0A5B7ILI0</accession>
<keyword evidence="1" id="KW-1133">Transmembrane helix</keyword>
<gene>
    <name evidence="2" type="ORF">E2C01_080182</name>
</gene>
<comment type="caution">
    <text evidence="2">The sequence shown here is derived from an EMBL/GenBank/DDBJ whole genome shotgun (WGS) entry which is preliminary data.</text>
</comment>
<keyword evidence="1" id="KW-0472">Membrane</keyword>